<feature type="transmembrane region" description="Helical" evidence="1">
    <location>
        <begin position="27"/>
        <end position="48"/>
    </location>
</feature>
<dbReference type="AlphaFoldDB" id="A0AAN4ZGL1"/>
<evidence type="ECO:0008006" key="4">
    <source>
        <dbReference type="Google" id="ProtNLM"/>
    </source>
</evidence>
<keyword evidence="1" id="KW-0472">Membrane</keyword>
<dbReference type="Proteomes" id="UP001328107">
    <property type="component" value="Unassembled WGS sequence"/>
</dbReference>
<name>A0AAN4ZGL1_9BILA</name>
<evidence type="ECO:0000256" key="1">
    <source>
        <dbReference type="SAM" id="Phobius"/>
    </source>
</evidence>
<reference evidence="3" key="1">
    <citation type="submission" date="2022-10" db="EMBL/GenBank/DDBJ databases">
        <title>Genome assembly of Pristionchus species.</title>
        <authorList>
            <person name="Yoshida K."/>
            <person name="Sommer R.J."/>
        </authorList>
    </citation>
    <scope>NUCLEOTIDE SEQUENCE [LARGE SCALE GENOMIC DNA]</scope>
    <source>
        <strain evidence="3">RS5460</strain>
    </source>
</reference>
<feature type="non-terminal residue" evidence="2">
    <location>
        <position position="1"/>
    </location>
</feature>
<feature type="non-terminal residue" evidence="2">
    <location>
        <position position="89"/>
    </location>
</feature>
<keyword evidence="3" id="KW-1185">Reference proteome</keyword>
<evidence type="ECO:0000313" key="3">
    <source>
        <dbReference type="Proteomes" id="UP001328107"/>
    </source>
</evidence>
<comment type="caution">
    <text evidence="2">The sequence shown here is derived from an EMBL/GenBank/DDBJ whole genome shotgun (WGS) entry which is preliminary data.</text>
</comment>
<protein>
    <recommendedName>
        <fullName evidence="4">G protein-coupled receptor</fullName>
    </recommendedName>
</protein>
<gene>
    <name evidence="2" type="ORF">PMAYCL1PPCAC_09269</name>
</gene>
<organism evidence="2 3">
    <name type="scientific">Pristionchus mayeri</name>
    <dbReference type="NCBI Taxonomy" id="1317129"/>
    <lineage>
        <taxon>Eukaryota</taxon>
        <taxon>Metazoa</taxon>
        <taxon>Ecdysozoa</taxon>
        <taxon>Nematoda</taxon>
        <taxon>Chromadorea</taxon>
        <taxon>Rhabditida</taxon>
        <taxon>Rhabditina</taxon>
        <taxon>Diplogasteromorpha</taxon>
        <taxon>Diplogasteroidea</taxon>
        <taxon>Neodiplogasteridae</taxon>
        <taxon>Pristionchus</taxon>
    </lineage>
</organism>
<evidence type="ECO:0000313" key="2">
    <source>
        <dbReference type="EMBL" id="GMR39074.1"/>
    </source>
</evidence>
<dbReference type="EMBL" id="BTRK01000002">
    <property type="protein sequence ID" value="GMR39074.1"/>
    <property type="molecule type" value="Genomic_DNA"/>
</dbReference>
<sequence>YFYCVFYRRSVVFPPGSRFCYVGFRRFTLFATIQISLLALTSCIFVILESTRTPAEEIPDFLGWVRTTESFIIVRLNMHFWIAGSCTFR</sequence>
<keyword evidence="1" id="KW-1133">Transmembrane helix</keyword>
<keyword evidence="1" id="KW-0812">Transmembrane</keyword>
<accession>A0AAN4ZGL1</accession>
<proteinExistence type="predicted"/>